<organism evidence="1 2">
    <name type="scientific">Persea americana</name>
    <name type="common">Avocado</name>
    <dbReference type="NCBI Taxonomy" id="3435"/>
    <lineage>
        <taxon>Eukaryota</taxon>
        <taxon>Viridiplantae</taxon>
        <taxon>Streptophyta</taxon>
        <taxon>Embryophyta</taxon>
        <taxon>Tracheophyta</taxon>
        <taxon>Spermatophyta</taxon>
        <taxon>Magnoliopsida</taxon>
        <taxon>Magnoliidae</taxon>
        <taxon>Laurales</taxon>
        <taxon>Lauraceae</taxon>
        <taxon>Persea</taxon>
    </lineage>
</organism>
<reference evidence="1 2" key="1">
    <citation type="journal article" date="2022" name="Hortic Res">
        <title>A haplotype resolved chromosomal level avocado genome allows analysis of novel avocado genes.</title>
        <authorList>
            <person name="Nath O."/>
            <person name="Fletcher S.J."/>
            <person name="Hayward A."/>
            <person name="Shaw L.M."/>
            <person name="Masouleh A.K."/>
            <person name="Furtado A."/>
            <person name="Henry R.J."/>
            <person name="Mitter N."/>
        </authorList>
    </citation>
    <scope>NUCLEOTIDE SEQUENCE [LARGE SCALE GENOMIC DNA]</scope>
    <source>
        <strain evidence="2">cv. Hass</strain>
    </source>
</reference>
<accession>A0ACC2M621</accession>
<evidence type="ECO:0000313" key="2">
    <source>
        <dbReference type="Proteomes" id="UP001234297"/>
    </source>
</evidence>
<protein>
    <submittedName>
        <fullName evidence="1">Uncharacterized protein</fullName>
    </submittedName>
</protein>
<dbReference type="EMBL" id="CM056813">
    <property type="protein sequence ID" value="KAJ8640776.1"/>
    <property type="molecule type" value="Genomic_DNA"/>
</dbReference>
<name>A0ACC2M621_PERAE</name>
<gene>
    <name evidence="1" type="ORF">MRB53_017470</name>
</gene>
<dbReference type="Proteomes" id="UP001234297">
    <property type="component" value="Chromosome 5"/>
</dbReference>
<evidence type="ECO:0000313" key="1">
    <source>
        <dbReference type="EMBL" id="KAJ8640776.1"/>
    </source>
</evidence>
<sequence length="398" mass="42815">MDSDQGKLFVGGISWELKEETLKDHFQKYGEVVETVIMKDKATGSSRGFGFVQFSDTSSAERALQESHVILGKSVDVKKAVPKGERFQPHQRQQQSKGSNKNSASSSCRCTNYNVNQVRTKKIFVGGLSSNLTEEAFRSYFEKFGRITDVVVMYDSVTRRARGFGFITFDSEEAVDNVMQNNFHQLNDKFVEVKRAVPKEVSTFHNGNSSSSYNMRMGSGRGSGYGPYEGGFYPPYSPRYGVFHGYPPAPFSTYANASSYPYGVYPMGSGYGYGTYGTVPPRSPWNGLGMFDARRSPMPYGNAAIYPSYINGGVGSLVGASSGNYSGVVGASNGKWCQGAGASDVQTMVEGSNGGTPSTTPSCIEGPKLDNGASSLDGSCGNGGGDKQNERGSGAQHL</sequence>
<keyword evidence="2" id="KW-1185">Reference proteome</keyword>
<comment type="caution">
    <text evidence="1">The sequence shown here is derived from an EMBL/GenBank/DDBJ whole genome shotgun (WGS) entry which is preliminary data.</text>
</comment>
<proteinExistence type="predicted"/>